<dbReference type="CDD" id="cd16917">
    <property type="entry name" value="HATPase_UhpB-NarQ-NarX-like"/>
    <property type="match status" value="1"/>
</dbReference>
<name>A0ABV2QQ39_9MICO</name>
<reference evidence="5 6" key="1">
    <citation type="submission" date="2024-06" db="EMBL/GenBank/DDBJ databases">
        <title>Sorghum-associated microbial communities from plants grown in Nebraska, USA.</title>
        <authorList>
            <person name="Schachtman D."/>
        </authorList>
    </citation>
    <scope>NUCLEOTIDE SEQUENCE [LARGE SCALE GENOMIC DNA]</scope>
    <source>
        <strain evidence="5 6">2857</strain>
    </source>
</reference>
<feature type="domain" description="GAF" evidence="4">
    <location>
        <begin position="53"/>
        <end position="199"/>
    </location>
</feature>
<feature type="domain" description="GAF" evidence="4">
    <location>
        <begin position="219"/>
        <end position="363"/>
    </location>
</feature>
<keyword evidence="2 5" id="KW-0418">Kinase</keyword>
<organism evidence="5 6">
    <name type="scientific">Conyzicola nivalis</name>
    <dbReference type="NCBI Taxonomy" id="1477021"/>
    <lineage>
        <taxon>Bacteria</taxon>
        <taxon>Bacillati</taxon>
        <taxon>Actinomycetota</taxon>
        <taxon>Actinomycetes</taxon>
        <taxon>Micrococcales</taxon>
        <taxon>Microbacteriaceae</taxon>
        <taxon>Conyzicola</taxon>
    </lineage>
</organism>
<dbReference type="Pfam" id="PF13185">
    <property type="entry name" value="GAF_2"/>
    <property type="match status" value="1"/>
</dbReference>
<keyword evidence="1" id="KW-0808">Transferase</keyword>
<gene>
    <name evidence="5" type="ORF">ABIE21_002698</name>
</gene>
<keyword evidence="6" id="KW-1185">Reference proteome</keyword>
<evidence type="ECO:0000259" key="4">
    <source>
        <dbReference type="SMART" id="SM00065"/>
    </source>
</evidence>
<evidence type="ECO:0000256" key="2">
    <source>
        <dbReference type="ARBA" id="ARBA00022777"/>
    </source>
</evidence>
<keyword evidence="3" id="KW-0902">Two-component regulatory system</keyword>
<comment type="caution">
    <text evidence="5">The sequence shown here is derived from an EMBL/GenBank/DDBJ whole genome shotgun (WGS) entry which is preliminary data.</text>
</comment>
<evidence type="ECO:0000313" key="5">
    <source>
        <dbReference type="EMBL" id="MET4583179.1"/>
    </source>
</evidence>
<dbReference type="InterPro" id="IPR029016">
    <property type="entry name" value="GAF-like_dom_sf"/>
</dbReference>
<dbReference type="InterPro" id="IPR036890">
    <property type="entry name" value="HATPase_C_sf"/>
</dbReference>
<dbReference type="RefSeq" id="WP_354025346.1">
    <property type="nucleotide sequence ID" value="NZ_JBEPSJ010000003.1"/>
</dbReference>
<protein>
    <submittedName>
        <fullName evidence="5">Signal transduction histidine kinase</fullName>
    </submittedName>
</protein>
<dbReference type="PANTHER" id="PTHR24421:SF56">
    <property type="entry name" value="OXYGEN SENSOR HISTIDINE KINASE RESPONSE REGULATOR DOST"/>
    <property type="match status" value="1"/>
</dbReference>
<sequence>MTDPQAFSFPDVPRGALDRALDDLVQRAKGVLATQGRLRALLRANQAVVEHRDLPVVLRRIVEAAVELVGAEYGALGVISPQGGLEQFITVGMSDELVAHIGHLPEGRGLLGALIDDPRTIRLPRLADDSRSIGFPAGHPSMSSFLGVPITVRGIVYGNIYLSNQAAGEFSDDDEQLVTALAATAGIAIENARLFAETHRRQAWSAASAEVTATLLSSENSDSISTIVTRVLGLAEADLVWMLLPTGIPAEYTIERARGVDADAVEGTVLAALASELGNMLEAHHPQLIDDAGNGAIALDDGRRIGPMMVVPLAGPAIAQGVLLVGRLAGSGRFSTADLEMAADFAGQASIAVSLGAARADRQRMELLEDRSRIARDLHDHVIQQLFATGLDLNRVAAMSRSAGVASDIMAAVGNIDASIAQIRTAIFALSVRDDDPRDSMRHQLIDLVNDVSAGLGSTPAVSFAGPVDLMVTDDLAADVIAVTREGLANIVKHASARYTTVALAVVDDGVRLVISDDGTGLAGTARRSGLANLEARALRRGGELRVDSGADGTTLTWLAPFESPAAEPVRR</sequence>
<dbReference type="SUPFAM" id="SSF55874">
    <property type="entry name" value="ATPase domain of HSP90 chaperone/DNA topoisomerase II/histidine kinase"/>
    <property type="match status" value="1"/>
</dbReference>
<dbReference type="SUPFAM" id="SSF55781">
    <property type="entry name" value="GAF domain-like"/>
    <property type="match status" value="2"/>
</dbReference>
<dbReference type="Gene3D" id="3.30.565.10">
    <property type="entry name" value="Histidine kinase-like ATPase, C-terminal domain"/>
    <property type="match status" value="1"/>
</dbReference>
<dbReference type="InterPro" id="IPR050482">
    <property type="entry name" value="Sensor_HK_TwoCompSys"/>
</dbReference>
<dbReference type="SMART" id="SM00065">
    <property type="entry name" value="GAF"/>
    <property type="match status" value="2"/>
</dbReference>
<accession>A0ABV2QQ39</accession>
<evidence type="ECO:0000256" key="1">
    <source>
        <dbReference type="ARBA" id="ARBA00022679"/>
    </source>
</evidence>
<dbReference type="Pfam" id="PF07730">
    <property type="entry name" value="HisKA_3"/>
    <property type="match status" value="1"/>
</dbReference>
<proteinExistence type="predicted"/>
<dbReference type="InterPro" id="IPR011712">
    <property type="entry name" value="Sig_transdc_His_kin_sub3_dim/P"/>
</dbReference>
<dbReference type="InterPro" id="IPR003018">
    <property type="entry name" value="GAF"/>
</dbReference>
<dbReference type="Gene3D" id="1.20.5.1930">
    <property type="match status" value="1"/>
</dbReference>
<dbReference type="Gene3D" id="3.30.450.40">
    <property type="match status" value="2"/>
</dbReference>
<dbReference type="GO" id="GO:0016301">
    <property type="term" value="F:kinase activity"/>
    <property type="evidence" value="ECO:0007669"/>
    <property type="project" value="UniProtKB-KW"/>
</dbReference>
<dbReference type="Proteomes" id="UP001549257">
    <property type="component" value="Unassembled WGS sequence"/>
</dbReference>
<evidence type="ECO:0000256" key="3">
    <source>
        <dbReference type="ARBA" id="ARBA00023012"/>
    </source>
</evidence>
<dbReference type="EMBL" id="JBEPSJ010000003">
    <property type="protein sequence ID" value="MET4583179.1"/>
    <property type="molecule type" value="Genomic_DNA"/>
</dbReference>
<evidence type="ECO:0000313" key="6">
    <source>
        <dbReference type="Proteomes" id="UP001549257"/>
    </source>
</evidence>
<dbReference type="PANTHER" id="PTHR24421">
    <property type="entry name" value="NITRATE/NITRITE SENSOR PROTEIN NARX-RELATED"/>
    <property type="match status" value="1"/>
</dbReference>